<dbReference type="SUPFAM" id="SSF141072">
    <property type="entry name" value="CalX-like"/>
    <property type="match status" value="1"/>
</dbReference>
<dbReference type="STRING" id="522306.CAP2UW1_0873"/>
<dbReference type="SUPFAM" id="SSF55486">
    <property type="entry name" value="Metalloproteases ('zincins'), catalytic domain"/>
    <property type="match status" value="1"/>
</dbReference>
<keyword evidence="8" id="KW-0677">Repeat</keyword>
<evidence type="ECO:0000256" key="1">
    <source>
        <dbReference type="ARBA" id="ARBA00001913"/>
    </source>
</evidence>
<evidence type="ECO:0000256" key="9">
    <source>
        <dbReference type="ARBA" id="ARBA00022837"/>
    </source>
</evidence>
<dbReference type="SMR" id="C7RNS4"/>
<evidence type="ECO:0000256" key="4">
    <source>
        <dbReference type="ARBA" id="ARBA00009490"/>
    </source>
</evidence>
<dbReference type="InterPro" id="IPR024079">
    <property type="entry name" value="MetalloPept_cat_dom_sf"/>
</dbReference>
<dbReference type="KEGG" id="app:CAP2UW1_0873"/>
<dbReference type="PANTHER" id="PTHR38340:SF1">
    <property type="entry name" value="S-LAYER PROTEIN"/>
    <property type="match status" value="1"/>
</dbReference>
<dbReference type="InterPro" id="IPR050557">
    <property type="entry name" value="RTX_toxin/Mannuronan_C5-epim"/>
</dbReference>
<keyword evidence="6" id="KW-0800">Toxin</keyword>
<dbReference type="Pfam" id="PF03160">
    <property type="entry name" value="Calx-beta"/>
    <property type="match status" value="1"/>
</dbReference>
<dbReference type="InterPro" id="IPR013858">
    <property type="entry name" value="Peptidase_M10B_C"/>
</dbReference>
<dbReference type="SUPFAM" id="SSF51120">
    <property type="entry name" value="beta-Roll"/>
    <property type="match status" value="8"/>
</dbReference>
<dbReference type="eggNOG" id="COG2931">
    <property type="taxonomic scope" value="Bacteria"/>
</dbReference>
<comment type="cofactor">
    <cofactor evidence="1">
        <name>Ca(2+)</name>
        <dbReference type="ChEBI" id="CHEBI:29108"/>
    </cofactor>
</comment>
<dbReference type="InterPro" id="IPR003644">
    <property type="entry name" value="Calx_beta"/>
</dbReference>
<reference evidence="14" key="1">
    <citation type="submission" date="2009-08" db="EMBL/GenBank/DDBJ databases">
        <authorList>
            <consortium name="US DOE Joint Genome Institute"/>
            <person name="Lucas S."/>
            <person name="Copeland A."/>
            <person name="Lapidus A."/>
            <person name="Glavina del Rio T."/>
            <person name="Dalin E."/>
            <person name="Tice H."/>
            <person name="Bruce D."/>
            <person name="Barry K."/>
            <person name="Pitluck S."/>
            <person name="Lowry S."/>
            <person name="Larimer F."/>
            <person name="Land M."/>
            <person name="Hauser L."/>
            <person name="Kyrpides N."/>
            <person name="Ivanova N."/>
            <person name="McMahon K.D."/>
            <person name="Hugenholtz P."/>
        </authorList>
    </citation>
    <scope>NUCLEOTIDE SEQUENCE</scope>
    <source>
        <strain evidence="14">UW-1</strain>
    </source>
</reference>
<evidence type="ECO:0000256" key="11">
    <source>
        <dbReference type="ARBA" id="ARBA00023136"/>
    </source>
</evidence>
<evidence type="ECO:0000256" key="12">
    <source>
        <dbReference type="SAM" id="MobiDB-lite"/>
    </source>
</evidence>
<proteinExistence type="inferred from homology"/>
<gene>
    <name evidence="14" type="ordered locus">CAP2UW1_0873</name>
</gene>
<dbReference type="GO" id="GO:0007154">
    <property type="term" value="P:cell communication"/>
    <property type="evidence" value="ECO:0007669"/>
    <property type="project" value="InterPro"/>
</dbReference>
<dbReference type="Gene3D" id="2.150.10.10">
    <property type="entry name" value="Serralysin-like metalloprotease, C-terminal"/>
    <property type="match status" value="7"/>
</dbReference>
<dbReference type="PRINTS" id="PR01488">
    <property type="entry name" value="RTXTOXINA"/>
</dbReference>
<keyword evidence="5" id="KW-0964">Secreted</keyword>
<evidence type="ECO:0000256" key="6">
    <source>
        <dbReference type="ARBA" id="ARBA00022656"/>
    </source>
</evidence>
<keyword evidence="11" id="KW-0472">Membrane</keyword>
<name>C7RNS4_ACCRE</name>
<evidence type="ECO:0000256" key="3">
    <source>
        <dbReference type="ARBA" id="ARBA00004613"/>
    </source>
</evidence>
<evidence type="ECO:0000256" key="8">
    <source>
        <dbReference type="ARBA" id="ARBA00022737"/>
    </source>
</evidence>
<organism evidence="14">
    <name type="scientific">Accumulibacter regalis</name>
    <dbReference type="NCBI Taxonomy" id="522306"/>
    <lineage>
        <taxon>Bacteria</taxon>
        <taxon>Pseudomonadati</taxon>
        <taxon>Pseudomonadota</taxon>
        <taxon>Betaproteobacteria</taxon>
        <taxon>Candidatus Accumulibacter</taxon>
    </lineage>
</organism>
<keyword evidence="7" id="KW-0732">Signal</keyword>
<dbReference type="GO" id="GO:0016020">
    <property type="term" value="C:membrane"/>
    <property type="evidence" value="ECO:0007669"/>
    <property type="project" value="UniProtKB-SubCell"/>
</dbReference>
<evidence type="ECO:0000256" key="10">
    <source>
        <dbReference type="ARBA" id="ARBA00023026"/>
    </source>
</evidence>
<dbReference type="GO" id="GO:0090729">
    <property type="term" value="F:toxin activity"/>
    <property type="evidence" value="ECO:0007669"/>
    <property type="project" value="UniProtKB-KW"/>
</dbReference>
<dbReference type="Gene3D" id="2.60.120.380">
    <property type="match status" value="1"/>
</dbReference>
<dbReference type="CDD" id="cd04277">
    <property type="entry name" value="ZnMc_serralysin_like"/>
    <property type="match status" value="1"/>
</dbReference>
<dbReference type="InterPro" id="IPR018511">
    <property type="entry name" value="Hemolysin-typ_Ca-bd_CS"/>
</dbReference>
<feature type="domain" description="Peptidase metallopeptidase" evidence="13">
    <location>
        <begin position="4"/>
        <end position="146"/>
    </location>
</feature>
<dbReference type="GO" id="GO:0006508">
    <property type="term" value="P:proteolysis"/>
    <property type="evidence" value="ECO:0007669"/>
    <property type="project" value="InterPro"/>
</dbReference>
<evidence type="ECO:0000256" key="5">
    <source>
        <dbReference type="ARBA" id="ARBA00022525"/>
    </source>
</evidence>
<dbReference type="PRINTS" id="PR00313">
    <property type="entry name" value="CABNDNGRPT"/>
</dbReference>
<dbReference type="EMBL" id="CP001715">
    <property type="protein sequence ID" value="ACV34210.1"/>
    <property type="molecule type" value="Genomic_DNA"/>
</dbReference>
<dbReference type="EC" id="3.4.24.40" evidence="14"/>
<dbReference type="SMART" id="SM00235">
    <property type="entry name" value="ZnMc"/>
    <property type="match status" value="1"/>
</dbReference>
<feature type="region of interest" description="Disordered" evidence="12">
    <location>
        <begin position="724"/>
        <end position="744"/>
    </location>
</feature>
<dbReference type="GO" id="GO:0005509">
    <property type="term" value="F:calcium ion binding"/>
    <property type="evidence" value="ECO:0007669"/>
    <property type="project" value="InterPro"/>
</dbReference>
<sequence length="1598" mass="160517">MLIRITYAFPTAASGIYGSQELSGFVGLNAQQQAQAERALQTWDDLIAPDMVRTTATTSNIEFGTSTTGVSYAHAYFPTTGSVWFSRSYADLMSPQVGQHSFMAYVHEIGHALGLDHMGDYNGSGSWTPSSYEDSGVYSVMSYFGPNMNSGSGQVAWADWVGADGKLYSPQTPMVNDVMAIQAIYGAETTTRTGDTVYGFGSNVTGAMAPIFDFTLNANPIVTIYDSAGIDTLNLSGWNTACTINLAPGSYSSGNSMTYNIAIAYTCDIENAVGGSAGDQITGNLLANRLDGGAGNDTLSGGGGDDVLVAGAGDDVLDGGEGTDSVVFSGTWGAYSYTCTNLYATTFAFTFYGAATGTDTLRGIETFVFADVTKYASELSGAGPSPSLVSISSSAATQAEGNAGQTLFSYKVSLSAASSSVQTVNWSLSGTGSSAADPASDFSGATSGSITFQVGETEKTIQIYARGDTSVEADEHFTVTLSNPSAGLKFASSSAQGTILNDDTSSGGDDFGSTTASAGNLAVNGGAVSGAIERAGDLDLFRVNLNAGVTYVFDLVATGSGVDPYLSLYATTATSLSAVASNDNVRAGTSSAQITYTASSSATYYLLARDTWTGTGSYTISAITFAGRTITGDEAANRLVGTLGDDVLYGLGGADVLSGDGGDDRLDGGSGADAMSGGNGNDIYVVDNVADSVSETSAAGGIDRVESSVSFTLGTNLENLVLTGNADSNGTGNSQNNQLTGNSGNNILDGKAGLDTFAGGLGNDTYLLDMEGELANVTENAGQGTDTLTVVYANTSAVKSIALTGNLANIENVLLSGAGLFNVLGNGLANALTGNASVNRLEGAAGNDTLDGQGGADQLIGGQGDDVYKVDQLGDVLIENADEGSDTVLVALSASGTSYVLGNHLENATVVAAVAINLTGNDLANVLTGNALANRLDGGAGIDTLIGGAGGDTYVVDQVGDVLVETSSLASEIDRVESYVDWILGANLENLTLLGNGNLAGTGNALNNTLIGNAGANRLDGGQGADILLGGAGDDRYVVDNLGDKVYETTTSTSAYDAGGIDTVDSSINWTLGNFVENLTLTGSGNLSGIGNALANTLRGNAGINVLDGKAGVDVLDGGEGSDIYLVGLASDHAAAEIADSGNGGSDEVRFAASSSGTLTLFAGDTGIERVVIGSGLGEVAVSSGTLALDVDASRVANALSVLGNAGANVLTGTAYADRLDGGAGADRLIGGGGADTLIGGAGNDVYVVDSGDAIIEASTLASEIDRVESYVDWILGANLENLTLLGTGNLAGTGNALNNTLTGNAGANRLDGGQGADILLGGAGDDRYVVDNLGDKVYETTTSTSQYDAGGTDTVDSSINWTLGNFVENLTLTGSGNLSGIGNALANTLRGNAGINVLDGKAGVDVLDGGEGSDIYLVGLASDHAAAEIADSGNGGSDEVRFAANTSGTLTLFAGDTGIERVVIGSGLGEVAVSSGTLALDVDASRVANALSLLGNAGANVLTGTAYADTLDGGAGADRLIGGDGNDRLIGGAGNDTLTGGAGADQFVLTQALSSTTNRDVLADFVSGTDTIQLSVSVFRAVTSRDIWNSSTRAIRG</sequence>
<dbReference type="InterPro" id="IPR003995">
    <property type="entry name" value="RTX_toxin_determinant-A"/>
</dbReference>
<dbReference type="InterPro" id="IPR001343">
    <property type="entry name" value="Hemolysn_Ca-bd"/>
</dbReference>
<evidence type="ECO:0000256" key="7">
    <source>
        <dbReference type="ARBA" id="ARBA00022729"/>
    </source>
</evidence>
<keyword evidence="10" id="KW-0843">Virulence</keyword>
<dbReference type="InterPro" id="IPR038081">
    <property type="entry name" value="CalX-like_sf"/>
</dbReference>
<reference evidence="14" key="2">
    <citation type="submission" date="2009-09" db="EMBL/GenBank/DDBJ databases">
        <title>Complete sequence of chromosome of Candidatus Accumulibacter phosphatis clade IIA str. UW-1.</title>
        <authorList>
            <consortium name="US DOE Joint Genome Institute"/>
            <person name="Martin H.G."/>
            <person name="Ivanova N."/>
            <person name="Kunin V."/>
            <person name="Warnecke F."/>
            <person name="Barry K."/>
            <person name="He S."/>
            <person name="Salamov A."/>
            <person name="Szeto E."/>
            <person name="Dalin E."/>
            <person name="Pangilinan J.L."/>
            <person name="Lapidus A."/>
            <person name="Lowry S."/>
            <person name="Kyrpides N.C."/>
            <person name="McMahon K.D."/>
            <person name="Hugenholtz P."/>
        </authorList>
    </citation>
    <scope>NUCLEOTIDE SEQUENCE [LARGE SCALE GENOMIC DNA]</scope>
    <source>
        <strain evidence="14">UW-1</strain>
    </source>
</reference>
<dbReference type="InterPro" id="IPR011049">
    <property type="entry name" value="Serralysin-like_metalloprot_C"/>
</dbReference>
<comment type="subcellular location">
    <subcellularLocation>
        <location evidence="2">Membrane</location>
    </subcellularLocation>
    <subcellularLocation>
        <location evidence="3">Secreted</location>
    </subcellularLocation>
</comment>
<dbReference type="InterPro" id="IPR006026">
    <property type="entry name" value="Peptidase_Metallo"/>
</dbReference>
<evidence type="ECO:0000259" key="13">
    <source>
        <dbReference type="SMART" id="SM00235"/>
    </source>
</evidence>
<feature type="compositionally biased region" description="Polar residues" evidence="12">
    <location>
        <begin position="725"/>
        <end position="744"/>
    </location>
</feature>
<dbReference type="GO" id="GO:0008270">
    <property type="term" value="F:zinc ion binding"/>
    <property type="evidence" value="ECO:0007669"/>
    <property type="project" value="InterPro"/>
</dbReference>
<evidence type="ECO:0000256" key="2">
    <source>
        <dbReference type="ARBA" id="ARBA00004370"/>
    </source>
</evidence>
<keyword evidence="14" id="KW-0378">Hydrolase</keyword>
<dbReference type="Pfam" id="PF08548">
    <property type="entry name" value="Peptidase_M10_C"/>
    <property type="match status" value="1"/>
</dbReference>
<dbReference type="PANTHER" id="PTHR38340">
    <property type="entry name" value="S-LAYER PROTEIN"/>
    <property type="match status" value="1"/>
</dbReference>
<protein>
    <submittedName>
        <fullName evidence="14">Serralysin</fullName>
        <ecNumber evidence="14">3.4.24.40</ecNumber>
    </submittedName>
</protein>
<accession>C7RNS4</accession>
<dbReference type="GO" id="GO:0005615">
    <property type="term" value="C:extracellular space"/>
    <property type="evidence" value="ECO:0007669"/>
    <property type="project" value="InterPro"/>
</dbReference>
<dbReference type="InterPro" id="IPR034033">
    <property type="entry name" value="Serralysin-like"/>
</dbReference>
<keyword evidence="9" id="KW-0106">Calcium</keyword>
<dbReference type="HOGENOM" id="CLU_248970_0_0_4"/>
<comment type="similarity">
    <text evidence="4">Belongs to the peptidase M10B family.</text>
</comment>
<dbReference type="Gene3D" id="3.40.390.10">
    <property type="entry name" value="Collagenase (Catalytic Domain)"/>
    <property type="match status" value="1"/>
</dbReference>
<dbReference type="GO" id="GO:0008237">
    <property type="term" value="F:metallopeptidase activity"/>
    <property type="evidence" value="ECO:0007669"/>
    <property type="project" value="InterPro"/>
</dbReference>
<evidence type="ECO:0000313" key="14">
    <source>
        <dbReference type="EMBL" id="ACV34210.1"/>
    </source>
</evidence>
<dbReference type="PROSITE" id="PS00330">
    <property type="entry name" value="HEMOLYSIN_CALCIUM"/>
    <property type="match status" value="7"/>
</dbReference>
<dbReference type="Pfam" id="PF00353">
    <property type="entry name" value="HemolysinCabind"/>
    <property type="match status" value="11"/>
</dbReference>